<dbReference type="PANTHER" id="PTHR30537:SF74">
    <property type="entry name" value="HTH-TYPE TRANSCRIPTIONAL REGULATOR TRPI"/>
    <property type="match status" value="1"/>
</dbReference>
<dbReference type="Pfam" id="PF00126">
    <property type="entry name" value="HTH_1"/>
    <property type="match status" value="1"/>
</dbReference>
<dbReference type="PRINTS" id="PR00039">
    <property type="entry name" value="HTHLYSR"/>
</dbReference>
<dbReference type="STRING" id="298386.PBPRB1891"/>
<keyword evidence="7" id="KW-1185">Reference proteome</keyword>
<organism evidence="6 7">
    <name type="scientific">Photobacterium profundum (strain SS9)</name>
    <dbReference type="NCBI Taxonomy" id="298386"/>
    <lineage>
        <taxon>Bacteria</taxon>
        <taxon>Pseudomonadati</taxon>
        <taxon>Pseudomonadota</taxon>
        <taxon>Gammaproteobacteria</taxon>
        <taxon>Vibrionales</taxon>
        <taxon>Vibrionaceae</taxon>
        <taxon>Photobacterium</taxon>
    </lineage>
</organism>
<dbReference type="SUPFAM" id="SSF46785">
    <property type="entry name" value="Winged helix' DNA-binding domain"/>
    <property type="match status" value="1"/>
</dbReference>
<dbReference type="FunFam" id="3.40.190.10:FF:000017">
    <property type="entry name" value="Glycine cleavage system transcriptional activator"/>
    <property type="match status" value="1"/>
</dbReference>
<keyword evidence="4" id="KW-0804">Transcription</keyword>
<dbReference type="InterPro" id="IPR036388">
    <property type="entry name" value="WH-like_DNA-bd_sf"/>
</dbReference>
<accession>Q6LG40</accession>
<dbReference type="PANTHER" id="PTHR30537">
    <property type="entry name" value="HTH-TYPE TRANSCRIPTIONAL REGULATOR"/>
    <property type="match status" value="1"/>
</dbReference>
<proteinExistence type="inferred from homology"/>
<evidence type="ECO:0000256" key="4">
    <source>
        <dbReference type="ARBA" id="ARBA00023163"/>
    </source>
</evidence>
<dbReference type="AlphaFoldDB" id="Q6LG40"/>
<dbReference type="PROSITE" id="PS50931">
    <property type="entry name" value="HTH_LYSR"/>
    <property type="match status" value="1"/>
</dbReference>
<dbReference type="Proteomes" id="UP000000593">
    <property type="component" value="Chromosome 2"/>
</dbReference>
<evidence type="ECO:0000313" key="7">
    <source>
        <dbReference type="Proteomes" id="UP000000593"/>
    </source>
</evidence>
<dbReference type="eggNOG" id="COG0583">
    <property type="taxonomic scope" value="Bacteria"/>
</dbReference>
<dbReference type="Gene3D" id="1.10.10.10">
    <property type="entry name" value="Winged helix-like DNA-binding domain superfamily/Winged helix DNA-binding domain"/>
    <property type="match status" value="1"/>
</dbReference>
<evidence type="ECO:0000256" key="2">
    <source>
        <dbReference type="ARBA" id="ARBA00023015"/>
    </source>
</evidence>
<dbReference type="HOGENOM" id="CLU_039613_37_2_6"/>
<keyword evidence="2" id="KW-0805">Transcription regulation</keyword>
<gene>
    <name evidence="6" type="primary">CV0696</name>
    <name evidence="6" type="ordered locus">PBPRB1891</name>
</gene>
<dbReference type="InterPro" id="IPR000847">
    <property type="entry name" value="LysR_HTH_N"/>
</dbReference>
<dbReference type="GO" id="GO:0043565">
    <property type="term" value="F:sequence-specific DNA binding"/>
    <property type="evidence" value="ECO:0007669"/>
    <property type="project" value="TreeGrafter"/>
</dbReference>
<dbReference type="GO" id="GO:0003700">
    <property type="term" value="F:DNA-binding transcription factor activity"/>
    <property type="evidence" value="ECO:0007669"/>
    <property type="project" value="InterPro"/>
</dbReference>
<dbReference type="InterPro" id="IPR036390">
    <property type="entry name" value="WH_DNA-bd_sf"/>
</dbReference>
<evidence type="ECO:0000259" key="5">
    <source>
        <dbReference type="PROSITE" id="PS50931"/>
    </source>
</evidence>
<dbReference type="InterPro" id="IPR005119">
    <property type="entry name" value="LysR_subst-bd"/>
</dbReference>
<evidence type="ECO:0000256" key="3">
    <source>
        <dbReference type="ARBA" id="ARBA00023125"/>
    </source>
</evidence>
<dbReference type="InterPro" id="IPR058163">
    <property type="entry name" value="LysR-type_TF_proteobact-type"/>
</dbReference>
<name>Q6LG40_PHOPR</name>
<dbReference type="Gene3D" id="3.40.190.10">
    <property type="entry name" value="Periplasmic binding protein-like II"/>
    <property type="match status" value="2"/>
</dbReference>
<feature type="domain" description="HTH lysR-type" evidence="5">
    <location>
        <begin position="1"/>
        <end position="64"/>
    </location>
</feature>
<comment type="similarity">
    <text evidence="1">Belongs to the LysR transcriptional regulatory family.</text>
</comment>
<evidence type="ECO:0000256" key="1">
    <source>
        <dbReference type="ARBA" id="ARBA00009437"/>
    </source>
</evidence>
<protein>
    <submittedName>
        <fullName evidence="6">Hypothetical transcriptional regulator</fullName>
    </submittedName>
</protein>
<dbReference type="SUPFAM" id="SSF53850">
    <property type="entry name" value="Periplasmic binding protein-like II"/>
    <property type="match status" value="1"/>
</dbReference>
<dbReference type="KEGG" id="ppr:PBPRB1891"/>
<sequence length="306" mass="34577">MSLIHMRHLKAFQIFHTAATSRSFTEAATKLCLTHGAISKQIKVLEDYVGKPLFVRHGRHVSLTSDGETLAHYTQDAFSTLQIGIDKVMMSSHTAIDVSCEPTLTMRWLMPRLVDFQDQHPDIDVRLSTAGGPVNLQRAGFSLAIRRDDFVLDQDYDKVHLVEEWVGPVCSPEYWQTICPSEADQNTPLHAAALRLLHTHTRATAWQTWATDAEQTVLLDGQHRHFDHFYFCLQAAIDGLGIAIGSYPLVKDDLARGALIAPFGFIPSHHNYVVYKERHTDDPQHTAFISWLQQQLSQMIPTDNIN</sequence>
<dbReference type="EMBL" id="CR378680">
    <property type="protein sequence ID" value="CAG23740.1"/>
    <property type="molecule type" value="Genomic_DNA"/>
</dbReference>
<dbReference type="Pfam" id="PF03466">
    <property type="entry name" value="LysR_substrate"/>
    <property type="match status" value="1"/>
</dbReference>
<reference evidence="7" key="1">
    <citation type="journal article" date="2005" name="Science">
        <title>Life at depth: Photobacterium profundum genome sequence and expression analysis.</title>
        <authorList>
            <person name="Vezzi A."/>
            <person name="Campanaro S."/>
            <person name="D'Angelo M."/>
            <person name="Simonato F."/>
            <person name="Vitulo N."/>
            <person name="Lauro F.M."/>
            <person name="Cestaro A."/>
            <person name="Malacrida G."/>
            <person name="Simionati B."/>
            <person name="Cannata N."/>
            <person name="Romualdi C."/>
            <person name="Bartlett D.H."/>
            <person name="Valle G."/>
        </authorList>
    </citation>
    <scope>NUCLEOTIDE SEQUENCE [LARGE SCALE GENOMIC DNA]</scope>
    <source>
        <strain evidence="7">ATCC BAA-1253 / SS9</strain>
    </source>
</reference>
<evidence type="ECO:0000313" key="6">
    <source>
        <dbReference type="EMBL" id="CAG23740.1"/>
    </source>
</evidence>
<keyword evidence="3" id="KW-0238">DNA-binding</keyword>
<dbReference type="GO" id="GO:0006351">
    <property type="term" value="P:DNA-templated transcription"/>
    <property type="evidence" value="ECO:0007669"/>
    <property type="project" value="TreeGrafter"/>
</dbReference>